<evidence type="ECO:0000313" key="7">
    <source>
        <dbReference type="Proteomes" id="UP001149090"/>
    </source>
</evidence>
<dbReference type="PANTHER" id="PTHR24210">
    <property type="entry name" value="LIM DOMAIN-CONTAINING PROTEIN"/>
    <property type="match status" value="1"/>
</dbReference>
<protein>
    <recommendedName>
        <fullName evidence="5">LIM zinc-binding domain-containing protein</fullName>
    </recommendedName>
</protein>
<evidence type="ECO:0000313" key="6">
    <source>
        <dbReference type="EMBL" id="KAJ5079938.1"/>
    </source>
</evidence>
<dbReference type="InterPro" id="IPR017351">
    <property type="entry name" value="PINCH-1-4-like"/>
</dbReference>
<evidence type="ECO:0000256" key="1">
    <source>
        <dbReference type="ARBA" id="ARBA00022723"/>
    </source>
</evidence>
<dbReference type="SUPFAM" id="SSF57716">
    <property type="entry name" value="Glucocorticoid receptor-like (DNA-binding domain)"/>
    <property type="match status" value="1"/>
</dbReference>
<dbReference type="GO" id="GO:0046872">
    <property type="term" value="F:metal ion binding"/>
    <property type="evidence" value="ECO:0007669"/>
    <property type="project" value="UniProtKB-KW"/>
</dbReference>
<keyword evidence="2 4" id="KW-0862">Zinc</keyword>
<name>A0A9Q0LVP9_ANAIG</name>
<keyword evidence="7" id="KW-1185">Reference proteome</keyword>
<evidence type="ECO:0000256" key="2">
    <source>
        <dbReference type="ARBA" id="ARBA00022833"/>
    </source>
</evidence>
<dbReference type="OrthoDB" id="15567at2759"/>
<dbReference type="AlphaFoldDB" id="A0A9Q0LVP9"/>
<reference evidence="6" key="1">
    <citation type="submission" date="2022-10" db="EMBL/GenBank/DDBJ databases">
        <title>Novel sulphate-reducing endosymbionts in the free-living metamonad Anaeramoeba.</title>
        <authorList>
            <person name="Jerlstrom-Hultqvist J."/>
            <person name="Cepicka I."/>
            <person name="Gallot-Lavallee L."/>
            <person name="Salas-Leiva D."/>
            <person name="Curtis B.A."/>
            <person name="Zahonova K."/>
            <person name="Pipaliya S."/>
            <person name="Dacks J."/>
            <person name="Roger A.J."/>
        </authorList>
    </citation>
    <scope>NUCLEOTIDE SEQUENCE</scope>
    <source>
        <strain evidence="6">BMAN</strain>
    </source>
</reference>
<dbReference type="CDD" id="cd08368">
    <property type="entry name" value="LIM"/>
    <property type="match status" value="1"/>
</dbReference>
<dbReference type="PROSITE" id="PS50023">
    <property type="entry name" value="LIM_DOMAIN_2"/>
    <property type="match status" value="1"/>
</dbReference>
<sequence length="315" mass="36907">MTSKQDVNLLLQQAQQMLNKKKPRKRTKKLLFSDLNKNEFKNEDQLKNQNQFIFENNPIYNLDSNFKTNEKQNWDDNFLKEKNENFQPKNETNSKTIEKSFPNFELYQTIEIEKPPIKQEKKSTELETTNHLECSVCGKSLSKGDTFFRGGEFLCKEHFDQQTKDSNQVIIDSMKKNKEDGNIGGHILIDKETNKMYSDDNILSKNSKPQLICEGCKRVIKSEFITIDDVHNFHPQCVIRCATCNRVLLLEEAKSKDGQFFCEKHFLEHYDKICPICLKPIHGRCVNAFGYNYHVECAGSARRLYLLKNKWKNLN</sequence>
<evidence type="ECO:0000256" key="4">
    <source>
        <dbReference type="PROSITE-ProRule" id="PRU00125"/>
    </source>
</evidence>
<gene>
    <name evidence="6" type="ORF">M0811_14313</name>
</gene>
<dbReference type="EMBL" id="JAPDFW010000020">
    <property type="protein sequence ID" value="KAJ5079938.1"/>
    <property type="molecule type" value="Genomic_DNA"/>
</dbReference>
<dbReference type="Pfam" id="PF00412">
    <property type="entry name" value="LIM"/>
    <property type="match status" value="2"/>
</dbReference>
<organism evidence="6 7">
    <name type="scientific">Anaeramoeba ignava</name>
    <name type="common">Anaerobic marine amoeba</name>
    <dbReference type="NCBI Taxonomy" id="1746090"/>
    <lineage>
        <taxon>Eukaryota</taxon>
        <taxon>Metamonada</taxon>
        <taxon>Anaeramoebidae</taxon>
        <taxon>Anaeramoeba</taxon>
    </lineage>
</organism>
<keyword evidence="1 4" id="KW-0479">Metal-binding</keyword>
<dbReference type="SMART" id="SM00132">
    <property type="entry name" value="LIM"/>
    <property type="match status" value="1"/>
</dbReference>
<dbReference type="PANTHER" id="PTHR24210:SF14">
    <property type="entry name" value="LIM ZINC-BINDING DOMAIN-CONTAINING PROTEIN"/>
    <property type="match status" value="1"/>
</dbReference>
<dbReference type="Proteomes" id="UP001149090">
    <property type="component" value="Unassembled WGS sequence"/>
</dbReference>
<evidence type="ECO:0000256" key="3">
    <source>
        <dbReference type="ARBA" id="ARBA00023038"/>
    </source>
</evidence>
<feature type="domain" description="LIM zinc-binding" evidence="5">
    <location>
        <begin position="211"/>
        <end position="272"/>
    </location>
</feature>
<proteinExistence type="predicted"/>
<dbReference type="InterPro" id="IPR001781">
    <property type="entry name" value="Znf_LIM"/>
</dbReference>
<keyword evidence="3 4" id="KW-0440">LIM domain</keyword>
<evidence type="ECO:0000259" key="5">
    <source>
        <dbReference type="PROSITE" id="PS50023"/>
    </source>
</evidence>
<comment type="caution">
    <text evidence="6">The sequence shown here is derived from an EMBL/GenBank/DDBJ whole genome shotgun (WGS) entry which is preliminary data.</text>
</comment>
<dbReference type="Gene3D" id="2.10.110.10">
    <property type="entry name" value="Cysteine Rich Protein"/>
    <property type="match status" value="2"/>
</dbReference>
<accession>A0A9Q0LVP9</accession>